<dbReference type="InterPro" id="IPR053853">
    <property type="entry name" value="FitA-like_RHH"/>
</dbReference>
<dbReference type="RefSeq" id="WP_111471614.1">
    <property type="nucleotide sequence ID" value="NZ_QLIX01000019.1"/>
</dbReference>
<protein>
    <recommendedName>
        <fullName evidence="1">Antitoxin FitA-like ribbon-helix-helix domain-containing protein</fullName>
    </recommendedName>
</protein>
<evidence type="ECO:0000313" key="2">
    <source>
        <dbReference type="EMBL" id="RAI57283.1"/>
    </source>
</evidence>
<comment type="caution">
    <text evidence="2">The sequence shown here is derived from an EMBL/GenBank/DDBJ whole genome shotgun (WGS) entry which is preliminary data.</text>
</comment>
<evidence type="ECO:0000313" key="3">
    <source>
        <dbReference type="Proteomes" id="UP000249065"/>
    </source>
</evidence>
<evidence type="ECO:0000259" key="1">
    <source>
        <dbReference type="Pfam" id="PF22513"/>
    </source>
</evidence>
<dbReference type="Proteomes" id="UP000249065">
    <property type="component" value="Unassembled WGS sequence"/>
</dbReference>
<dbReference type="GO" id="GO:0006355">
    <property type="term" value="P:regulation of DNA-templated transcription"/>
    <property type="evidence" value="ECO:0007669"/>
    <property type="project" value="InterPro"/>
</dbReference>
<dbReference type="EMBL" id="QLIX01000019">
    <property type="protein sequence ID" value="RAI57283.1"/>
    <property type="molecule type" value="Genomic_DNA"/>
</dbReference>
<reference evidence="3" key="1">
    <citation type="submission" date="2018-06" db="EMBL/GenBank/DDBJ databases">
        <authorList>
            <person name="Khan S.A."/>
        </authorList>
    </citation>
    <scope>NUCLEOTIDE SEQUENCE [LARGE SCALE GENOMIC DNA]</scope>
    <source>
        <strain evidence="3">DB-1506</strain>
    </source>
</reference>
<dbReference type="Pfam" id="PF22513">
    <property type="entry name" value="FitA-like_RHH"/>
    <property type="match status" value="1"/>
</dbReference>
<dbReference type="OrthoDB" id="2389872at2"/>
<dbReference type="SUPFAM" id="SSF47598">
    <property type="entry name" value="Ribbon-helix-helix"/>
    <property type="match status" value="1"/>
</dbReference>
<dbReference type="AlphaFoldDB" id="A0A327M4Y5"/>
<sequence length="79" mass="8786">MAQLLVRNLDEAVVERLKARAARAGRSLEAELRDILTAVARPSKEEVLARLDRGRAKLRPPGPGEATVVEMIREDRDGR</sequence>
<accession>A0A327M4Y5</accession>
<dbReference type="InterPro" id="IPR013321">
    <property type="entry name" value="Arc_rbn_hlx_hlx"/>
</dbReference>
<feature type="domain" description="Antitoxin FitA-like ribbon-helix-helix" evidence="1">
    <location>
        <begin position="2"/>
        <end position="39"/>
    </location>
</feature>
<dbReference type="InterPro" id="IPR010985">
    <property type="entry name" value="Ribbon_hlx_hlx"/>
</dbReference>
<name>A0A327M4Y5_9PROT</name>
<proteinExistence type="predicted"/>
<dbReference type="Gene3D" id="1.10.1220.10">
    <property type="entry name" value="Met repressor-like"/>
    <property type="match status" value="1"/>
</dbReference>
<gene>
    <name evidence="2" type="ORF">DOO78_19870</name>
</gene>
<keyword evidence="3" id="KW-1185">Reference proteome</keyword>
<organism evidence="2 3">
    <name type="scientific">Roseicella frigidaeris</name>
    <dbReference type="NCBI Taxonomy" id="2230885"/>
    <lineage>
        <taxon>Bacteria</taxon>
        <taxon>Pseudomonadati</taxon>
        <taxon>Pseudomonadota</taxon>
        <taxon>Alphaproteobacteria</taxon>
        <taxon>Acetobacterales</taxon>
        <taxon>Roseomonadaceae</taxon>
        <taxon>Roseicella</taxon>
    </lineage>
</organism>